<keyword evidence="2 5" id="KW-0812">Transmembrane</keyword>
<evidence type="ECO:0000313" key="7">
    <source>
        <dbReference type="Proteomes" id="UP000824156"/>
    </source>
</evidence>
<reference evidence="6" key="2">
    <citation type="submission" date="2021-04" db="EMBL/GenBank/DDBJ databases">
        <authorList>
            <person name="Gilroy R."/>
        </authorList>
    </citation>
    <scope>NUCLEOTIDE SEQUENCE</scope>
    <source>
        <strain evidence="6">1719</strain>
    </source>
</reference>
<reference evidence="6" key="1">
    <citation type="journal article" date="2021" name="PeerJ">
        <title>Extensive microbial diversity within the chicken gut microbiome revealed by metagenomics and culture.</title>
        <authorList>
            <person name="Gilroy R."/>
            <person name="Ravi A."/>
            <person name="Getino M."/>
            <person name="Pursley I."/>
            <person name="Horton D.L."/>
            <person name="Alikhan N.F."/>
            <person name="Baker D."/>
            <person name="Gharbi K."/>
            <person name="Hall N."/>
            <person name="Watson M."/>
            <person name="Adriaenssens E.M."/>
            <person name="Foster-Nyarko E."/>
            <person name="Jarju S."/>
            <person name="Secka A."/>
            <person name="Antonio M."/>
            <person name="Oren A."/>
            <person name="Chaudhuri R.R."/>
            <person name="La Ragione R."/>
            <person name="Hildebrand F."/>
            <person name="Pallen M.J."/>
        </authorList>
    </citation>
    <scope>NUCLEOTIDE SEQUENCE</scope>
    <source>
        <strain evidence="6">1719</strain>
    </source>
</reference>
<dbReference type="InterPro" id="IPR006480">
    <property type="entry name" value="Phage_holin_4_1"/>
</dbReference>
<evidence type="ECO:0000313" key="6">
    <source>
        <dbReference type="EMBL" id="HIX53508.1"/>
    </source>
</evidence>
<comment type="caution">
    <text evidence="6">The sequence shown here is derived from an EMBL/GenBank/DDBJ whole genome shotgun (WGS) entry which is preliminary data.</text>
</comment>
<gene>
    <name evidence="6" type="ORF">H9853_00650</name>
</gene>
<name>A0A9D1W6S5_9SPHI</name>
<evidence type="ECO:0000256" key="2">
    <source>
        <dbReference type="ARBA" id="ARBA00022692"/>
    </source>
</evidence>
<feature type="transmembrane region" description="Helical" evidence="5">
    <location>
        <begin position="12"/>
        <end position="40"/>
    </location>
</feature>
<evidence type="ECO:0000256" key="1">
    <source>
        <dbReference type="ARBA" id="ARBA00004141"/>
    </source>
</evidence>
<evidence type="ECO:0000256" key="3">
    <source>
        <dbReference type="ARBA" id="ARBA00022989"/>
    </source>
</evidence>
<dbReference type="Proteomes" id="UP000824156">
    <property type="component" value="Unassembled WGS sequence"/>
</dbReference>
<keyword evidence="4 5" id="KW-0472">Membrane</keyword>
<dbReference type="GO" id="GO:0016020">
    <property type="term" value="C:membrane"/>
    <property type="evidence" value="ECO:0007669"/>
    <property type="project" value="UniProtKB-SubCell"/>
</dbReference>
<dbReference type="AlphaFoldDB" id="A0A9D1W6S5"/>
<organism evidence="6 7">
    <name type="scientific">Candidatus Sphingobacterium stercoripullorum</name>
    <dbReference type="NCBI Taxonomy" id="2838759"/>
    <lineage>
        <taxon>Bacteria</taxon>
        <taxon>Pseudomonadati</taxon>
        <taxon>Bacteroidota</taxon>
        <taxon>Sphingobacteriia</taxon>
        <taxon>Sphingobacteriales</taxon>
        <taxon>Sphingobacteriaceae</taxon>
        <taxon>Sphingobacterium</taxon>
    </lineage>
</organism>
<evidence type="ECO:0000256" key="4">
    <source>
        <dbReference type="ARBA" id="ARBA00023136"/>
    </source>
</evidence>
<evidence type="ECO:0000256" key="5">
    <source>
        <dbReference type="SAM" id="Phobius"/>
    </source>
</evidence>
<comment type="subcellular location">
    <subcellularLocation>
        <location evidence="1">Membrane</location>
        <topology evidence="1">Multi-pass membrane protein</topology>
    </subcellularLocation>
</comment>
<dbReference type="EMBL" id="DXEZ01000015">
    <property type="protein sequence ID" value="HIX53508.1"/>
    <property type="molecule type" value="Genomic_DNA"/>
</dbReference>
<keyword evidence="3 5" id="KW-1133">Transmembrane helix</keyword>
<proteinExistence type="predicted"/>
<accession>A0A9D1W6S5</accession>
<dbReference type="Pfam" id="PF05105">
    <property type="entry name" value="Phage_holin_4_1"/>
    <property type="match status" value="1"/>
</dbReference>
<protein>
    <submittedName>
        <fullName evidence="6">Phage holin family protein</fullName>
    </submittedName>
</protein>
<sequence length="157" mass="17619">MLELIEAKDLEALMFFITVRVVIIVICWIFSTIACIVDFWSGTLTAKILGEKLMSHGFRRTVVKIGDYARVLMFAFMVDVLGSLLSFYILPFATMLCALAILCIEGKSVLENSKRRKAHAGDVPDMIKQIIQAATTEQGNEVFNKIVKQVSLNNKEK</sequence>